<dbReference type="AlphaFoldDB" id="A0A172TJW0"/>
<evidence type="ECO:0008006" key="4">
    <source>
        <dbReference type="Google" id="ProtNLM"/>
    </source>
</evidence>
<dbReference type="STRING" id="1178515.SY83_14000"/>
<dbReference type="Pfam" id="PF12670">
    <property type="entry name" value="DUF3792"/>
    <property type="match status" value="1"/>
</dbReference>
<protein>
    <recommendedName>
        <fullName evidence="4">TIGR04086 family membrane protein</fullName>
    </recommendedName>
</protein>
<evidence type="ECO:0000256" key="1">
    <source>
        <dbReference type="SAM" id="Phobius"/>
    </source>
</evidence>
<sequence length="133" mass="14175">MNPIHTMSTKVNQVRMTSPLLSGLVTSLAWLTAGTLILSLFVTFGGMKEESLPMYTYIVHGLSLLFGGISAGKQAGHKGWYYGGLTGLLYGIFIFIVGFLGFDAGLSLNTLLMTVGSFLMGALGGMFGVNLRK</sequence>
<dbReference type="NCBIfam" id="TIGR04086">
    <property type="entry name" value="TIGR04086_membr"/>
    <property type="match status" value="1"/>
</dbReference>
<dbReference type="OrthoDB" id="2381657at2"/>
<dbReference type="Proteomes" id="UP000076927">
    <property type="component" value="Chromosome"/>
</dbReference>
<proteinExistence type="predicted"/>
<dbReference type="PATRIC" id="fig|1178515.4.peg.2809"/>
<feature type="transmembrane region" description="Helical" evidence="1">
    <location>
        <begin position="79"/>
        <end position="102"/>
    </location>
</feature>
<keyword evidence="3" id="KW-1185">Reference proteome</keyword>
<feature type="transmembrane region" description="Helical" evidence="1">
    <location>
        <begin position="54"/>
        <end position="72"/>
    </location>
</feature>
<feature type="transmembrane region" description="Helical" evidence="1">
    <location>
        <begin position="20"/>
        <end position="42"/>
    </location>
</feature>
<keyword evidence="1" id="KW-1133">Transmembrane helix</keyword>
<name>A0A172TJW0_9BACL</name>
<feature type="transmembrane region" description="Helical" evidence="1">
    <location>
        <begin position="108"/>
        <end position="129"/>
    </location>
</feature>
<reference evidence="2 3" key="1">
    <citation type="submission" date="2015-01" db="EMBL/GenBank/DDBJ databases">
        <title>Paenibacillus swuensis/DY6/whole genome sequencing.</title>
        <authorList>
            <person name="Kim M.K."/>
            <person name="Srinivasan S."/>
            <person name="Lee J.-J."/>
        </authorList>
    </citation>
    <scope>NUCLEOTIDE SEQUENCE [LARGE SCALE GENOMIC DNA]</scope>
    <source>
        <strain evidence="2 3">DY6</strain>
    </source>
</reference>
<dbReference type="InterPro" id="IPR023804">
    <property type="entry name" value="DUF3792_TM"/>
</dbReference>
<keyword evidence="1" id="KW-0812">Transmembrane</keyword>
<keyword evidence="1" id="KW-0472">Membrane</keyword>
<accession>A0A172TJW0</accession>
<dbReference type="KEGG" id="pswu:SY83_14000"/>
<gene>
    <name evidence="2" type="ORF">SY83_14000</name>
</gene>
<evidence type="ECO:0000313" key="3">
    <source>
        <dbReference type="Proteomes" id="UP000076927"/>
    </source>
</evidence>
<evidence type="ECO:0000313" key="2">
    <source>
        <dbReference type="EMBL" id="ANE47194.1"/>
    </source>
</evidence>
<dbReference type="RefSeq" id="WP_068607491.1">
    <property type="nucleotide sequence ID" value="NZ_CP011388.1"/>
</dbReference>
<organism evidence="2 3">
    <name type="scientific">Paenibacillus swuensis</name>
    <dbReference type="NCBI Taxonomy" id="1178515"/>
    <lineage>
        <taxon>Bacteria</taxon>
        <taxon>Bacillati</taxon>
        <taxon>Bacillota</taxon>
        <taxon>Bacilli</taxon>
        <taxon>Bacillales</taxon>
        <taxon>Paenibacillaceae</taxon>
        <taxon>Paenibacillus</taxon>
    </lineage>
</organism>
<dbReference type="EMBL" id="CP011388">
    <property type="protein sequence ID" value="ANE47194.1"/>
    <property type="molecule type" value="Genomic_DNA"/>
</dbReference>